<feature type="transmembrane region" description="Helical" evidence="5">
    <location>
        <begin position="297"/>
        <end position="313"/>
    </location>
</feature>
<dbReference type="AlphaFoldDB" id="A0A2H0VI98"/>
<proteinExistence type="predicted"/>
<dbReference type="PROSITE" id="PS00216">
    <property type="entry name" value="SUGAR_TRANSPORT_1"/>
    <property type="match status" value="1"/>
</dbReference>
<feature type="transmembrane region" description="Helical" evidence="5">
    <location>
        <begin position="333"/>
        <end position="353"/>
    </location>
</feature>
<organism evidence="7 8">
    <name type="scientific">Candidatus Collierbacteria bacterium CG10_big_fil_rev_8_21_14_0_10_44_9</name>
    <dbReference type="NCBI Taxonomy" id="1974535"/>
    <lineage>
        <taxon>Bacteria</taxon>
        <taxon>Candidatus Collieribacteriota</taxon>
    </lineage>
</organism>
<feature type="transmembrane region" description="Helical" evidence="5">
    <location>
        <begin position="12"/>
        <end position="30"/>
    </location>
</feature>
<evidence type="ECO:0000256" key="1">
    <source>
        <dbReference type="ARBA" id="ARBA00004141"/>
    </source>
</evidence>
<dbReference type="EMBL" id="PFAF01000059">
    <property type="protein sequence ID" value="PIR98803.1"/>
    <property type="molecule type" value="Genomic_DNA"/>
</dbReference>
<feature type="domain" description="Major facilitator superfamily (MFS) profile" evidence="6">
    <location>
        <begin position="1"/>
        <end position="384"/>
    </location>
</feature>
<evidence type="ECO:0000313" key="7">
    <source>
        <dbReference type="EMBL" id="PIR98803.1"/>
    </source>
</evidence>
<dbReference type="Gene3D" id="1.20.1250.20">
    <property type="entry name" value="MFS general substrate transporter like domains"/>
    <property type="match status" value="1"/>
</dbReference>
<dbReference type="InterPro" id="IPR020846">
    <property type="entry name" value="MFS_dom"/>
</dbReference>
<dbReference type="InterPro" id="IPR005829">
    <property type="entry name" value="Sugar_transporter_CS"/>
</dbReference>
<dbReference type="GO" id="GO:0016020">
    <property type="term" value="C:membrane"/>
    <property type="evidence" value="ECO:0007669"/>
    <property type="project" value="UniProtKB-SubCell"/>
</dbReference>
<dbReference type="Proteomes" id="UP000230796">
    <property type="component" value="Unassembled WGS sequence"/>
</dbReference>
<evidence type="ECO:0000256" key="2">
    <source>
        <dbReference type="ARBA" id="ARBA00022692"/>
    </source>
</evidence>
<feature type="transmembrane region" description="Helical" evidence="5">
    <location>
        <begin position="36"/>
        <end position="57"/>
    </location>
</feature>
<comment type="subcellular location">
    <subcellularLocation>
        <location evidence="1">Membrane</location>
        <topology evidence="1">Multi-pass membrane protein</topology>
    </subcellularLocation>
</comment>
<feature type="transmembrane region" description="Helical" evidence="5">
    <location>
        <begin position="160"/>
        <end position="180"/>
    </location>
</feature>
<name>A0A2H0VI98_9BACT</name>
<evidence type="ECO:0000256" key="5">
    <source>
        <dbReference type="SAM" id="Phobius"/>
    </source>
</evidence>
<feature type="transmembrane region" description="Helical" evidence="5">
    <location>
        <begin position="78"/>
        <end position="99"/>
    </location>
</feature>
<evidence type="ECO:0000313" key="8">
    <source>
        <dbReference type="Proteomes" id="UP000230796"/>
    </source>
</evidence>
<protein>
    <recommendedName>
        <fullName evidence="6">Major facilitator superfamily (MFS) profile domain-containing protein</fullName>
    </recommendedName>
</protein>
<keyword evidence="4 5" id="KW-0472">Membrane</keyword>
<comment type="caution">
    <text evidence="7">The sequence shown here is derived from an EMBL/GenBank/DDBJ whole genome shotgun (WGS) entry which is preliminary data.</text>
</comment>
<feature type="transmembrane region" description="Helical" evidence="5">
    <location>
        <begin position="359"/>
        <end position="379"/>
    </location>
</feature>
<dbReference type="PANTHER" id="PTHR23530:SF1">
    <property type="entry name" value="PERMEASE, MAJOR FACILITATOR SUPERFAMILY-RELATED"/>
    <property type="match status" value="1"/>
</dbReference>
<dbReference type="SUPFAM" id="SSF103473">
    <property type="entry name" value="MFS general substrate transporter"/>
    <property type="match status" value="1"/>
</dbReference>
<dbReference type="PANTHER" id="PTHR23530">
    <property type="entry name" value="TRANSPORT PROTEIN-RELATED"/>
    <property type="match status" value="1"/>
</dbReference>
<dbReference type="InterPro" id="IPR053160">
    <property type="entry name" value="MFS_DHA3_Transporter"/>
</dbReference>
<dbReference type="GO" id="GO:0022857">
    <property type="term" value="F:transmembrane transporter activity"/>
    <property type="evidence" value="ECO:0007669"/>
    <property type="project" value="InterPro"/>
</dbReference>
<keyword evidence="3 5" id="KW-1133">Transmembrane helix</keyword>
<dbReference type="InterPro" id="IPR011701">
    <property type="entry name" value="MFS"/>
</dbReference>
<reference evidence="8" key="1">
    <citation type="submission" date="2017-09" db="EMBL/GenBank/DDBJ databases">
        <title>Depth-based differentiation of microbial function through sediment-hosted aquifers and enrichment of novel symbionts in the deep terrestrial subsurface.</title>
        <authorList>
            <person name="Probst A.J."/>
            <person name="Ladd B."/>
            <person name="Jarett J.K."/>
            <person name="Geller-Mcgrath D.E."/>
            <person name="Sieber C.M.K."/>
            <person name="Emerson J.B."/>
            <person name="Anantharaman K."/>
            <person name="Thomas B.C."/>
            <person name="Malmstrom R."/>
            <person name="Stieglmeier M."/>
            <person name="Klingl A."/>
            <person name="Woyke T."/>
            <person name="Ryan C.M."/>
            <person name="Banfield J.F."/>
        </authorList>
    </citation>
    <scope>NUCLEOTIDE SEQUENCE [LARGE SCALE GENOMIC DNA]</scope>
</reference>
<evidence type="ECO:0000256" key="3">
    <source>
        <dbReference type="ARBA" id="ARBA00022989"/>
    </source>
</evidence>
<dbReference type="Pfam" id="PF07690">
    <property type="entry name" value="MFS_1"/>
    <property type="match status" value="1"/>
</dbReference>
<feature type="transmembrane region" description="Helical" evidence="5">
    <location>
        <begin position="241"/>
        <end position="261"/>
    </location>
</feature>
<gene>
    <name evidence="7" type="ORF">COT87_02850</name>
</gene>
<dbReference type="PROSITE" id="PS50850">
    <property type="entry name" value="MFS"/>
    <property type="match status" value="1"/>
</dbReference>
<evidence type="ECO:0000259" key="6">
    <source>
        <dbReference type="PROSITE" id="PS50850"/>
    </source>
</evidence>
<evidence type="ECO:0000256" key="4">
    <source>
        <dbReference type="ARBA" id="ARBA00023136"/>
    </source>
</evidence>
<sequence>MYKTNVRLLKIFNFLIGFSLFAPLAIIYFSRVSGSYTLGASIFGITMLASAIFEVPTGIWSDRVGRRGTIILGSWARVLAFILYAIGLSYWWLVAGAILEGLSRAFYSGNNDAFLHDTLADDGLEGEYDEHLGKTSSTEHTAIGISGLLGGVIASFSFSYIMWLSVVAQIFMLFISYRFIEPKSRTKLDTNLLSHLKQAVVLFVHNKKLRLLAITDAISFSTGEVSFQFRSAFLQSVWPLWAIGLVHVFTSIGASISYYLSGKLIKKFGSEKILLIRSIYGKISGLIAYGIPSVYSPLIVITPSVLYGAGQVAKNQLMQKEFTDHQRATMSSLNSLVSSIGFAIMSLAIGLFADFTSPAKALFTMTLIAVPIIYLYYLLFKNDRKIKV</sequence>
<dbReference type="InterPro" id="IPR036259">
    <property type="entry name" value="MFS_trans_sf"/>
</dbReference>
<keyword evidence="2 5" id="KW-0812">Transmembrane</keyword>
<accession>A0A2H0VI98</accession>